<name>A0ABQ5MAX0_9FIRM</name>
<reference evidence="2 3" key="1">
    <citation type="journal article" date="2024" name="Int. J. Syst. Evol. Microbiol.">
        <title>Lacrimispora brassicae sp. nov. isolated from fermented cabbage, and proposal of Clostridium indicum Gundawar et al. 2019 and Clostridium methoxybenzovorans Mechichi et al. 1999 as heterotypic synonyms of Lacrimispora amygdalina (Parshina et al. 2003) Haas and Blanchard 2020 and Lacrimispora indolis (McClung and McCoy 1957) Haas and Blanchard 2020, respectively.</title>
        <authorList>
            <person name="Kobayashi H."/>
            <person name="Tanizawa Y."/>
            <person name="Sakamoto M."/>
            <person name="Ohkuma M."/>
            <person name="Tohno M."/>
        </authorList>
    </citation>
    <scope>NUCLEOTIDE SEQUENCE [LARGE SCALE GENOMIC DNA]</scope>
    <source>
        <strain evidence="2 3">DSM 12857</strain>
    </source>
</reference>
<dbReference type="Pfam" id="PF14096">
    <property type="entry name" value="DUF4274"/>
    <property type="match status" value="1"/>
</dbReference>
<sequence length="149" mass="17995">MEKEKEKIILQMLYDKDIEEVLKELNTINDSEMLYVYAYNYNWDNGFEIPKSILHKDCCDLSTALMIFYSADGERYLQNKDEKNDRLKEWSVFIKDLYNMILENRFKKSNIKFAPPLSKVQIYKLKKDIVNQEYIFLDNIGYKDLKYIL</sequence>
<evidence type="ECO:0000259" key="1">
    <source>
        <dbReference type="Pfam" id="PF14096"/>
    </source>
</evidence>
<comment type="caution">
    <text evidence="2">The sequence shown here is derived from an EMBL/GenBank/DDBJ whole genome shotgun (WGS) entry which is preliminary data.</text>
</comment>
<accession>A0ABQ5MAX0</accession>
<organism evidence="2 3">
    <name type="scientific">Lacrimispora amygdalina</name>
    <dbReference type="NCBI Taxonomy" id="253257"/>
    <lineage>
        <taxon>Bacteria</taxon>
        <taxon>Bacillati</taxon>
        <taxon>Bacillota</taxon>
        <taxon>Clostridia</taxon>
        <taxon>Lachnospirales</taxon>
        <taxon>Lachnospiraceae</taxon>
        <taxon>Lacrimispora</taxon>
    </lineage>
</organism>
<keyword evidence="3" id="KW-1185">Reference proteome</keyword>
<feature type="domain" description="DUF4274" evidence="1">
    <location>
        <begin position="29"/>
        <end position="102"/>
    </location>
</feature>
<dbReference type="EMBL" id="BRPJ01000082">
    <property type="protein sequence ID" value="GLB31971.1"/>
    <property type="molecule type" value="Genomic_DNA"/>
</dbReference>
<dbReference type="RefSeq" id="WP_346066026.1">
    <property type="nucleotide sequence ID" value="NZ_BRPJ01000082.1"/>
</dbReference>
<evidence type="ECO:0000313" key="3">
    <source>
        <dbReference type="Proteomes" id="UP001419084"/>
    </source>
</evidence>
<dbReference type="Proteomes" id="UP001419084">
    <property type="component" value="Unassembled WGS sequence"/>
</dbReference>
<evidence type="ECO:0000313" key="2">
    <source>
        <dbReference type="EMBL" id="GLB31971.1"/>
    </source>
</evidence>
<protein>
    <recommendedName>
        <fullName evidence="1">DUF4274 domain-containing protein</fullName>
    </recommendedName>
</protein>
<dbReference type="InterPro" id="IPR025369">
    <property type="entry name" value="DUF4274"/>
</dbReference>
<gene>
    <name evidence="2" type="ORF">LAD12857_38940</name>
</gene>
<proteinExistence type="predicted"/>